<evidence type="ECO:0000256" key="23">
    <source>
        <dbReference type="ARBA" id="ARBA00044770"/>
    </source>
</evidence>
<evidence type="ECO:0000256" key="1">
    <source>
        <dbReference type="ARBA" id="ARBA00002624"/>
    </source>
</evidence>
<proteinExistence type="inferred from homology"/>
<dbReference type="SUPFAM" id="SSF53955">
    <property type="entry name" value="Lysozyme-like"/>
    <property type="match status" value="1"/>
</dbReference>
<dbReference type="EC" id="3.4.16.4" evidence="6"/>
<feature type="compositionally biased region" description="Low complexity" evidence="26">
    <location>
        <begin position="900"/>
        <end position="920"/>
    </location>
</feature>
<dbReference type="GO" id="GO:0005886">
    <property type="term" value="C:plasma membrane"/>
    <property type="evidence" value="ECO:0007669"/>
    <property type="project" value="UniProtKB-SubCell"/>
</dbReference>
<keyword evidence="15" id="KW-0735">Signal-anchor</keyword>
<evidence type="ECO:0000256" key="17">
    <source>
        <dbReference type="ARBA" id="ARBA00022989"/>
    </source>
</evidence>
<dbReference type="InterPro" id="IPR036950">
    <property type="entry name" value="PBP_transglycosylase"/>
</dbReference>
<dbReference type="Gene3D" id="3.40.710.10">
    <property type="entry name" value="DD-peptidase/beta-lactamase superfamily"/>
    <property type="match status" value="2"/>
</dbReference>
<feature type="region of interest" description="Disordered" evidence="26">
    <location>
        <begin position="880"/>
        <end position="920"/>
    </location>
</feature>
<evidence type="ECO:0000259" key="29">
    <source>
        <dbReference type="Pfam" id="PF00912"/>
    </source>
</evidence>
<reference evidence="30 31" key="1">
    <citation type="submission" date="2019-03" db="EMBL/GenBank/DDBJ databases">
        <title>Genomic Encyclopedia of Type Strains, Phase IV (KMG-IV): sequencing the most valuable type-strain genomes for metagenomic binning, comparative biology and taxonomic classification.</title>
        <authorList>
            <person name="Goeker M."/>
        </authorList>
    </citation>
    <scope>NUCLEOTIDE SEQUENCE [LARGE SCALE GENOMIC DNA]</scope>
    <source>
        <strain evidence="30 31">DSM 24629</strain>
    </source>
</reference>
<evidence type="ECO:0000256" key="5">
    <source>
        <dbReference type="ARBA" id="ARBA00007739"/>
    </source>
</evidence>
<evidence type="ECO:0000256" key="13">
    <source>
        <dbReference type="ARBA" id="ARBA00022801"/>
    </source>
</evidence>
<dbReference type="InterPro" id="IPR050396">
    <property type="entry name" value="Glycosyltr_51/Transpeptidase"/>
</dbReference>
<dbReference type="InterPro" id="IPR012338">
    <property type="entry name" value="Beta-lactam/transpept-like"/>
</dbReference>
<comment type="similarity">
    <text evidence="5">In the N-terminal section; belongs to the glycosyltransferase 51 family.</text>
</comment>
<dbReference type="GO" id="GO:0006508">
    <property type="term" value="P:proteolysis"/>
    <property type="evidence" value="ECO:0007669"/>
    <property type="project" value="UniProtKB-KW"/>
</dbReference>
<keyword evidence="11" id="KW-0808">Transferase</keyword>
<dbReference type="AlphaFoldDB" id="A0A4R3MK96"/>
<dbReference type="OrthoDB" id="9766909at2"/>
<evidence type="ECO:0000256" key="9">
    <source>
        <dbReference type="ARBA" id="ARBA00022670"/>
    </source>
</evidence>
<dbReference type="SUPFAM" id="SSF56601">
    <property type="entry name" value="beta-lactamase/transpeptidase-like"/>
    <property type="match status" value="1"/>
</dbReference>
<keyword evidence="10" id="KW-0328">Glycosyltransferase</keyword>
<evidence type="ECO:0000256" key="6">
    <source>
        <dbReference type="ARBA" id="ARBA00012448"/>
    </source>
</evidence>
<comment type="function">
    <text evidence="1">Cell wall formation. Synthesis of cross-linked peptidoglycan from the lipid intermediates. The enzyme has a penicillin-insensitive transglycosylase N-terminal domain (formation of linear glycan strands) and a penicillin-sensitive transpeptidase C-terminal domain (cross-linking of the peptide subunits).</text>
</comment>
<evidence type="ECO:0000256" key="10">
    <source>
        <dbReference type="ARBA" id="ARBA00022676"/>
    </source>
</evidence>
<dbReference type="NCBIfam" id="TIGR02074">
    <property type="entry name" value="PBP_1a_fam"/>
    <property type="match status" value="1"/>
</dbReference>
<evidence type="ECO:0000313" key="31">
    <source>
        <dbReference type="Proteomes" id="UP000294902"/>
    </source>
</evidence>
<evidence type="ECO:0000256" key="24">
    <source>
        <dbReference type="ARBA" id="ARBA00049902"/>
    </source>
</evidence>
<feature type="domain" description="Glycosyl transferase family 51" evidence="29">
    <location>
        <begin position="87"/>
        <end position="259"/>
    </location>
</feature>
<dbReference type="InterPro" id="IPR001264">
    <property type="entry name" value="Glyco_trans_51"/>
</dbReference>
<evidence type="ECO:0000256" key="22">
    <source>
        <dbReference type="ARBA" id="ARBA00034000"/>
    </source>
</evidence>
<comment type="subcellular location">
    <subcellularLocation>
        <location evidence="2">Cell membrane</location>
        <topology evidence="2">Single-pass type II membrane protein</topology>
    </subcellularLocation>
</comment>
<dbReference type="GO" id="GO:0009002">
    <property type="term" value="F:serine-type D-Ala-D-Ala carboxypeptidase activity"/>
    <property type="evidence" value="ECO:0007669"/>
    <property type="project" value="UniProtKB-EC"/>
</dbReference>
<comment type="catalytic activity">
    <reaction evidence="24">
        <text>[GlcNAc-(1-&gt;4)-Mur2Ac(oyl-L-Ala-gamma-D-Glu-L-Lys-D-Ala-D-Ala)](n)-di-trans,octa-cis-undecaprenyl diphosphate + beta-D-GlcNAc-(1-&gt;4)-Mur2Ac(oyl-L-Ala-gamma-D-Glu-L-Lys-D-Ala-D-Ala)-di-trans,octa-cis-undecaprenyl diphosphate = [GlcNAc-(1-&gt;4)-Mur2Ac(oyl-L-Ala-gamma-D-Glu-L-Lys-D-Ala-D-Ala)](n+1)-di-trans,octa-cis-undecaprenyl diphosphate + di-trans,octa-cis-undecaprenyl diphosphate + H(+)</text>
        <dbReference type="Rhea" id="RHEA:23708"/>
        <dbReference type="Rhea" id="RHEA-COMP:9602"/>
        <dbReference type="Rhea" id="RHEA-COMP:9603"/>
        <dbReference type="ChEBI" id="CHEBI:15378"/>
        <dbReference type="ChEBI" id="CHEBI:58405"/>
        <dbReference type="ChEBI" id="CHEBI:60033"/>
        <dbReference type="ChEBI" id="CHEBI:78435"/>
        <dbReference type="EC" id="2.4.99.28"/>
    </reaction>
</comment>
<comment type="pathway">
    <text evidence="25">Glycan biosynthesis.</text>
</comment>
<evidence type="ECO:0000256" key="16">
    <source>
        <dbReference type="ARBA" id="ARBA00022984"/>
    </source>
</evidence>
<keyword evidence="19" id="KW-0046">Antibiotic resistance</keyword>
<evidence type="ECO:0000256" key="21">
    <source>
        <dbReference type="ARBA" id="ARBA00023316"/>
    </source>
</evidence>
<dbReference type="GO" id="GO:0046677">
    <property type="term" value="P:response to antibiotic"/>
    <property type="evidence" value="ECO:0007669"/>
    <property type="project" value="UniProtKB-KW"/>
</dbReference>
<keyword evidence="17 27" id="KW-1133">Transmembrane helix</keyword>
<evidence type="ECO:0000256" key="18">
    <source>
        <dbReference type="ARBA" id="ARBA00023136"/>
    </source>
</evidence>
<dbReference type="Proteomes" id="UP000294902">
    <property type="component" value="Unassembled WGS sequence"/>
</dbReference>
<keyword evidence="16" id="KW-0573">Peptidoglycan synthesis</keyword>
<protein>
    <recommendedName>
        <fullName evidence="7">Penicillin-binding protein 1A</fullName>
        <ecNumber evidence="23">2.4.99.28</ecNumber>
        <ecNumber evidence="6">3.4.16.4</ecNumber>
    </recommendedName>
</protein>
<keyword evidence="9" id="KW-0645">Protease</keyword>
<feature type="domain" description="Penicillin-binding protein transpeptidase" evidence="28">
    <location>
        <begin position="439"/>
        <end position="729"/>
    </location>
</feature>
<evidence type="ECO:0000259" key="28">
    <source>
        <dbReference type="Pfam" id="PF00905"/>
    </source>
</evidence>
<dbReference type="PANTHER" id="PTHR32282:SF33">
    <property type="entry name" value="PEPTIDOGLYCAN GLYCOSYLTRANSFERASE"/>
    <property type="match status" value="1"/>
</dbReference>
<accession>A0A4R3MK96</accession>
<evidence type="ECO:0000256" key="26">
    <source>
        <dbReference type="SAM" id="MobiDB-lite"/>
    </source>
</evidence>
<dbReference type="EC" id="2.4.99.28" evidence="23"/>
<evidence type="ECO:0000256" key="8">
    <source>
        <dbReference type="ARBA" id="ARBA00022645"/>
    </source>
</evidence>
<dbReference type="InterPro" id="IPR001460">
    <property type="entry name" value="PCN-bd_Tpept"/>
</dbReference>
<sequence length="939" mass="106117">MNFSKENNAKKQKKLQDKKKKIENKFNISFFRIIILVVVLVFIVGVGAALGAVKGIIDGAPSIDQIDVSPQGYASVIYDQFGNEIVQLTGVDANRIYVDLDMIPKHVQNAVIAIEDERFWTHNGIDLKGIMRAVFVNLRDGSLSEGASTLTQQLLKTNVFQTNAKSFDRKIQEQYLAIQIEQRLSKDQILEYYLNTVLFGSGRYGVQSASNFYFDKDIWELSIAEAAVLAATIQSPTRLQPAHHPERNRERQKIVLAKMLEQEYITQKEYEEALEEDVHSNIQSVREERPQSSSYSYFVDEVIKRVIQDLVNKNGYTETQANNLVYRGGLSIYVTQDLEMQAIVDEVLLDDSFFPPENVDYGVTLTYYVSILHADETTKHYSHVTLENYFRSKNSNFNLLFRNQEAAQRHVDEYLDMLMDEGDRILLETISFTPQPQASMVIMDYHTGHVKAISGGRGEKIGDRTLNRATETTRQPGSTFKVLAAFLPALDTAGMTLATVYDDVPHTYPNGRFIRNWYDTSRYAYNYKGLSTIRQGISYSLNIVAVKTLEDITPKLGYDYLINLGFTTVYDEIYINNQKFSDISLPLALGGLTRGVTNLELTAAYGAIANNGVYVEPIFYTRVLDHDGKLILDNAPDTRRVMKETTSFLLTKAMEDTLRPVVGTATTAALRNTSMPTAGKTGTTSSANDIWFSGYTPYYVGSIWMGYDINTSMVNDRSYHNMIWREIMEKIHKDLPNKNFETPSGIVTAQICTESGKLAVEGLCDHDPRGSTIRTEFFARGTEPTEVCDVHYKATICTVSNKLATEYCPESTKEERVFIVRPTPLDPSTWDSSITTPRIEDRKYELPSSMLGEYCDMHGPNSNNTIPDFPDFEFSEFYPPSIIETPSTDDNEDDPDSGTNNNNNRNNNNNNSNNNNNNNNRLFVNSWGGLVSIPLHSWL</sequence>
<evidence type="ECO:0000256" key="19">
    <source>
        <dbReference type="ARBA" id="ARBA00023251"/>
    </source>
</evidence>
<evidence type="ECO:0000256" key="27">
    <source>
        <dbReference type="SAM" id="Phobius"/>
    </source>
</evidence>
<evidence type="ECO:0000256" key="4">
    <source>
        <dbReference type="ARBA" id="ARBA00007090"/>
    </source>
</evidence>
<evidence type="ECO:0000256" key="2">
    <source>
        <dbReference type="ARBA" id="ARBA00004401"/>
    </source>
</evidence>
<dbReference type="GO" id="GO:0009252">
    <property type="term" value="P:peptidoglycan biosynthetic process"/>
    <property type="evidence" value="ECO:0007669"/>
    <property type="project" value="UniProtKB-UniPathway"/>
</dbReference>
<dbReference type="RefSeq" id="WP_132252401.1">
    <property type="nucleotide sequence ID" value="NZ_SMAL01000005.1"/>
</dbReference>
<feature type="compositionally biased region" description="Acidic residues" evidence="26">
    <location>
        <begin position="887"/>
        <end position="896"/>
    </location>
</feature>
<dbReference type="EMBL" id="SMAL01000005">
    <property type="protein sequence ID" value="TCT14715.1"/>
    <property type="molecule type" value="Genomic_DNA"/>
</dbReference>
<dbReference type="Pfam" id="PF00905">
    <property type="entry name" value="Transpeptidase"/>
    <property type="match status" value="1"/>
</dbReference>
<keyword evidence="13" id="KW-0378">Hydrolase</keyword>
<comment type="catalytic activity">
    <reaction evidence="22">
        <text>Preferential cleavage: (Ac)2-L-Lys-D-Ala-|-D-Ala. Also transpeptidation of peptidyl-alanyl moieties that are N-acyl substituents of D-alanine.</text>
        <dbReference type="EC" id="3.4.16.4"/>
    </reaction>
</comment>
<dbReference type="Gene3D" id="1.10.3810.10">
    <property type="entry name" value="Biosynthetic peptidoglycan transglycosylase-like"/>
    <property type="match status" value="1"/>
</dbReference>
<evidence type="ECO:0000256" key="3">
    <source>
        <dbReference type="ARBA" id="ARBA00004752"/>
    </source>
</evidence>
<evidence type="ECO:0000256" key="15">
    <source>
        <dbReference type="ARBA" id="ARBA00022968"/>
    </source>
</evidence>
<evidence type="ECO:0000256" key="7">
    <source>
        <dbReference type="ARBA" id="ARBA00018638"/>
    </source>
</evidence>
<dbReference type="UniPathway" id="UPA00219"/>
<dbReference type="GO" id="GO:0008955">
    <property type="term" value="F:peptidoglycan glycosyltransferase activity"/>
    <property type="evidence" value="ECO:0007669"/>
    <property type="project" value="UniProtKB-EC"/>
</dbReference>
<name>A0A4R3MK96_9FIRM</name>
<evidence type="ECO:0000256" key="14">
    <source>
        <dbReference type="ARBA" id="ARBA00022960"/>
    </source>
</evidence>
<evidence type="ECO:0000256" key="11">
    <source>
        <dbReference type="ARBA" id="ARBA00022679"/>
    </source>
</evidence>
<evidence type="ECO:0000256" key="12">
    <source>
        <dbReference type="ARBA" id="ARBA00022692"/>
    </source>
</evidence>
<evidence type="ECO:0000313" key="30">
    <source>
        <dbReference type="EMBL" id="TCT14715.1"/>
    </source>
</evidence>
<dbReference type="Pfam" id="PF00912">
    <property type="entry name" value="Transgly"/>
    <property type="match status" value="1"/>
</dbReference>
<dbReference type="FunFam" id="1.10.3810.10:FF:000001">
    <property type="entry name" value="Penicillin-binding protein 1A"/>
    <property type="match status" value="1"/>
</dbReference>
<comment type="caution">
    <text evidence="30">The sequence shown here is derived from an EMBL/GenBank/DDBJ whole genome shotgun (WGS) entry which is preliminary data.</text>
</comment>
<gene>
    <name evidence="30" type="ORF">EDC18_105197</name>
</gene>
<dbReference type="GO" id="GO:0008360">
    <property type="term" value="P:regulation of cell shape"/>
    <property type="evidence" value="ECO:0007669"/>
    <property type="project" value="UniProtKB-KW"/>
</dbReference>
<dbReference type="PANTHER" id="PTHR32282">
    <property type="entry name" value="BINDING PROTEIN TRANSPEPTIDASE, PUTATIVE-RELATED"/>
    <property type="match status" value="1"/>
</dbReference>
<keyword evidence="20" id="KW-0511">Multifunctional enzyme</keyword>
<keyword evidence="18 27" id="KW-0472">Membrane</keyword>
<organism evidence="30 31">
    <name type="scientific">Natranaerovirga pectinivora</name>
    <dbReference type="NCBI Taxonomy" id="682400"/>
    <lineage>
        <taxon>Bacteria</taxon>
        <taxon>Bacillati</taxon>
        <taxon>Bacillota</taxon>
        <taxon>Clostridia</taxon>
        <taxon>Lachnospirales</taxon>
        <taxon>Natranaerovirgaceae</taxon>
        <taxon>Natranaerovirga</taxon>
    </lineage>
</organism>
<keyword evidence="21" id="KW-0961">Cell wall biogenesis/degradation</keyword>
<dbReference type="InterPro" id="IPR023346">
    <property type="entry name" value="Lysozyme-like_dom_sf"/>
</dbReference>
<feature type="transmembrane region" description="Helical" evidence="27">
    <location>
        <begin position="30"/>
        <end position="53"/>
    </location>
</feature>
<keyword evidence="31" id="KW-1185">Reference proteome</keyword>
<comment type="pathway">
    <text evidence="3">Cell wall biogenesis; peptidoglycan biosynthesis.</text>
</comment>
<evidence type="ECO:0000256" key="25">
    <source>
        <dbReference type="ARBA" id="ARBA00060592"/>
    </source>
</evidence>
<comment type="similarity">
    <text evidence="4">In the C-terminal section; belongs to the transpeptidase family.</text>
</comment>
<dbReference type="GO" id="GO:0008658">
    <property type="term" value="F:penicillin binding"/>
    <property type="evidence" value="ECO:0007669"/>
    <property type="project" value="InterPro"/>
</dbReference>
<evidence type="ECO:0000256" key="20">
    <source>
        <dbReference type="ARBA" id="ARBA00023268"/>
    </source>
</evidence>
<keyword evidence="14" id="KW-0133">Cell shape</keyword>
<dbReference type="GO" id="GO:0071555">
    <property type="term" value="P:cell wall organization"/>
    <property type="evidence" value="ECO:0007669"/>
    <property type="project" value="UniProtKB-KW"/>
</dbReference>
<keyword evidence="8" id="KW-0121">Carboxypeptidase</keyword>
<keyword evidence="12 27" id="KW-0812">Transmembrane</keyword>